<keyword evidence="2" id="KW-0226">DNA condensation</keyword>
<dbReference type="Proteomes" id="UP000285780">
    <property type="component" value="Unassembled WGS sequence"/>
</dbReference>
<dbReference type="GO" id="GO:0005829">
    <property type="term" value="C:cytosol"/>
    <property type="evidence" value="ECO:0007669"/>
    <property type="project" value="TreeGrafter"/>
</dbReference>
<keyword evidence="3 5" id="KW-0238">DNA-binding</keyword>
<dbReference type="CDD" id="cd13836">
    <property type="entry name" value="IHF_B"/>
    <property type="match status" value="1"/>
</dbReference>
<dbReference type="GO" id="GO:0003677">
    <property type="term" value="F:DNA binding"/>
    <property type="evidence" value="ECO:0007669"/>
    <property type="project" value="UniProtKB-KW"/>
</dbReference>
<dbReference type="InterPro" id="IPR010992">
    <property type="entry name" value="IHF-like_DNA-bd_dom_sf"/>
</dbReference>
<dbReference type="EMBL" id="RAQM01000006">
    <property type="protein sequence ID" value="RKF05205.1"/>
    <property type="molecule type" value="Genomic_DNA"/>
</dbReference>
<evidence type="ECO:0000313" key="6">
    <source>
        <dbReference type="Proteomes" id="UP000285780"/>
    </source>
</evidence>
<dbReference type="SUPFAM" id="SSF47729">
    <property type="entry name" value="IHF-like DNA-binding proteins"/>
    <property type="match status" value="1"/>
</dbReference>
<name>A0A420E4Y4_9FLAO</name>
<dbReference type="PRINTS" id="PR01727">
    <property type="entry name" value="DNABINDINGHU"/>
</dbReference>
<sequence length="111" mass="12332">MHPQFFKKTKQNIFIMTKADIVSKISDKSGIEKADVLATVEAFMDEVKDALESGDNVYLRGFGSFIIKTRAEKTGRNISKNTTIKIPAHNIPAFKPSKVFTEGVKTKVAVK</sequence>
<protein>
    <submittedName>
        <fullName evidence="5">DNA-binding protein HU-beta</fullName>
    </submittedName>
</protein>
<dbReference type="AlphaFoldDB" id="A0A420E4Y4"/>
<evidence type="ECO:0000256" key="2">
    <source>
        <dbReference type="ARBA" id="ARBA00023067"/>
    </source>
</evidence>
<dbReference type="PANTHER" id="PTHR33175:SF3">
    <property type="entry name" value="DNA-BINDING PROTEIN HU-BETA"/>
    <property type="match status" value="1"/>
</dbReference>
<accession>A0A420E4Y4</accession>
<evidence type="ECO:0000256" key="4">
    <source>
        <dbReference type="RuleBase" id="RU003939"/>
    </source>
</evidence>
<evidence type="ECO:0000256" key="3">
    <source>
        <dbReference type="ARBA" id="ARBA00023125"/>
    </source>
</evidence>
<evidence type="ECO:0000256" key="1">
    <source>
        <dbReference type="ARBA" id="ARBA00010529"/>
    </source>
</evidence>
<comment type="similarity">
    <text evidence="1 4">Belongs to the bacterial histone-like protein family.</text>
</comment>
<reference evidence="5 6" key="1">
    <citation type="submission" date="2018-09" db="EMBL/GenBank/DDBJ databases">
        <title>Genomic Encyclopedia of Archaeal and Bacterial Type Strains, Phase II (KMG-II): from individual species to whole genera.</title>
        <authorList>
            <person name="Goeker M."/>
        </authorList>
    </citation>
    <scope>NUCLEOTIDE SEQUENCE [LARGE SCALE GENOMIC DNA]</scope>
    <source>
        <strain evidence="5 6">DSM 16505</strain>
    </source>
</reference>
<dbReference type="GO" id="GO:0030261">
    <property type="term" value="P:chromosome condensation"/>
    <property type="evidence" value="ECO:0007669"/>
    <property type="project" value="UniProtKB-KW"/>
</dbReference>
<comment type="caution">
    <text evidence="5">The sequence shown here is derived from an EMBL/GenBank/DDBJ whole genome shotgun (WGS) entry which is preliminary data.</text>
</comment>
<dbReference type="Gene3D" id="4.10.520.10">
    <property type="entry name" value="IHF-like DNA-binding proteins"/>
    <property type="match status" value="1"/>
</dbReference>
<dbReference type="SMART" id="SM00411">
    <property type="entry name" value="BHL"/>
    <property type="match status" value="1"/>
</dbReference>
<proteinExistence type="inferred from homology"/>
<dbReference type="GO" id="GO:0030527">
    <property type="term" value="F:structural constituent of chromatin"/>
    <property type="evidence" value="ECO:0007669"/>
    <property type="project" value="InterPro"/>
</dbReference>
<keyword evidence="6" id="KW-1185">Reference proteome</keyword>
<organism evidence="5 6">
    <name type="scientific">Tenacibaculum lutimaris</name>
    <dbReference type="NCBI Taxonomy" id="285258"/>
    <lineage>
        <taxon>Bacteria</taxon>
        <taxon>Pseudomonadati</taxon>
        <taxon>Bacteroidota</taxon>
        <taxon>Flavobacteriia</taxon>
        <taxon>Flavobacteriales</taxon>
        <taxon>Flavobacteriaceae</taxon>
        <taxon>Tenacibaculum</taxon>
    </lineage>
</organism>
<dbReference type="FunFam" id="4.10.520.10:FF:000007">
    <property type="entry name" value="Integration host factor subunit beta"/>
    <property type="match status" value="1"/>
</dbReference>
<dbReference type="InterPro" id="IPR000119">
    <property type="entry name" value="Hist_DNA-bd"/>
</dbReference>
<dbReference type="Pfam" id="PF00216">
    <property type="entry name" value="Bac_DNA_binding"/>
    <property type="match status" value="1"/>
</dbReference>
<evidence type="ECO:0000313" key="5">
    <source>
        <dbReference type="EMBL" id="RKF05205.1"/>
    </source>
</evidence>
<gene>
    <name evidence="5" type="ORF">C8N26_0608</name>
</gene>
<dbReference type="PANTHER" id="PTHR33175">
    <property type="entry name" value="DNA-BINDING PROTEIN HU"/>
    <property type="match status" value="1"/>
</dbReference>